<dbReference type="SMART" id="SM01066">
    <property type="entry name" value="CBM_25"/>
    <property type="match status" value="1"/>
</dbReference>
<dbReference type="Proteomes" id="UP000323166">
    <property type="component" value="Unassembled WGS sequence"/>
</dbReference>
<keyword evidence="3" id="KW-1185">Reference proteome</keyword>
<evidence type="ECO:0000313" key="2">
    <source>
        <dbReference type="EMBL" id="TYO95999.1"/>
    </source>
</evidence>
<feature type="domain" description="Carbohydrate binding module family 25" evidence="1">
    <location>
        <begin position="18"/>
        <end position="98"/>
    </location>
</feature>
<organism evidence="2 3">
    <name type="scientific">Desulfallas thermosapovorans DSM 6562</name>
    <dbReference type="NCBI Taxonomy" id="1121431"/>
    <lineage>
        <taxon>Bacteria</taxon>
        <taxon>Bacillati</taxon>
        <taxon>Bacillota</taxon>
        <taxon>Clostridia</taxon>
        <taxon>Eubacteriales</taxon>
        <taxon>Desulfallaceae</taxon>
        <taxon>Desulfallas</taxon>
    </lineage>
</organism>
<evidence type="ECO:0000313" key="3">
    <source>
        <dbReference type="Proteomes" id="UP000323166"/>
    </source>
</evidence>
<dbReference type="Gene3D" id="2.60.40.10">
    <property type="entry name" value="Immunoglobulins"/>
    <property type="match status" value="1"/>
</dbReference>
<dbReference type="RefSeq" id="WP_166511412.1">
    <property type="nucleotide sequence ID" value="NZ_VNHM01000006.1"/>
</dbReference>
<dbReference type="InterPro" id="IPR013783">
    <property type="entry name" value="Ig-like_fold"/>
</dbReference>
<gene>
    <name evidence="2" type="ORF">LX24_01389</name>
</gene>
<reference evidence="2 3" key="1">
    <citation type="submission" date="2019-07" db="EMBL/GenBank/DDBJ databases">
        <title>Genomic Encyclopedia of Type Strains, Phase I: the one thousand microbial genomes (KMG-I) project.</title>
        <authorList>
            <person name="Kyrpides N."/>
        </authorList>
    </citation>
    <scope>NUCLEOTIDE SEQUENCE [LARGE SCALE GENOMIC DNA]</scope>
    <source>
        <strain evidence="2 3">DSM 6562</strain>
    </source>
</reference>
<dbReference type="InterPro" id="IPR005085">
    <property type="entry name" value="CBM25"/>
</dbReference>
<dbReference type="Pfam" id="PF16760">
    <property type="entry name" value="CBM53"/>
    <property type="match status" value="1"/>
</dbReference>
<proteinExistence type="predicted"/>
<dbReference type="AlphaFoldDB" id="A0A5S4ZST7"/>
<name>A0A5S4ZST7_9FIRM</name>
<dbReference type="EMBL" id="VNHM01000006">
    <property type="protein sequence ID" value="TYO95999.1"/>
    <property type="molecule type" value="Genomic_DNA"/>
</dbReference>
<dbReference type="GO" id="GO:2001070">
    <property type="term" value="F:starch binding"/>
    <property type="evidence" value="ECO:0007669"/>
    <property type="project" value="InterPro"/>
</dbReference>
<accession>A0A5S4ZST7</accession>
<protein>
    <submittedName>
        <fullName evidence="2">Putative carbohydrate-binding protein with starch-binding CBM53</fullName>
    </submittedName>
</protein>
<evidence type="ECO:0000259" key="1">
    <source>
        <dbReference type="SMART" id="SM01066"/>
    </source>
</evidence>
<comment type="caution">
    <text evidence="2">The sequence shown here is derived from an EMBL/GenBank/DDBJ whole genome shotgun (WGS) entry which is preliminary data.</text>
</comment>
<sequence length="98" mass="11296">MQSWIDMDKGVEVKPTFGNQINICYSGLLSRSGADQVYLHCGYRDPNNWQEPMTIQMERTAKGWEKNVPMKNHTIAFCFKDSANNWDNNNGHNWIASV</sequence>